<evidence type="ECO:0000313" key="2">
    <source>
        <dbReference type="EMBL" id="MEA1082010.1"/>
    </source>
</evidence>
<comment type="caution">
    <text evidence="2">The sequence shown here is derived from an EMBL/GenBank/DDBJ whole genome shotgun (WGS) entry which is preliminary data.</text>
</comment>
<name>A0ABU5P1T0_9GAMM</name>
<proteinExistence type="predicted"/>
<dbReference type="RefSeq" id="WP_322856445.1">
    <property type="nucleotide sequence ID" value="NZ_JAYDCJ010000003.1"/>
</dbReference>
<feature type="transmembrane region" description="Helical" evidence="1">
    <location>
        <begin position="6"/>
        <end position="26"/>
    </location>
</feature>
<evidence type="ECO:0000313" key="3">
    <source>
        <dbReference type="Proteomes" id="UP001305746"/>
    </source>
</evidence>
<organism evidence="2 3">
    <name type="scientific">Marinobacter qingdaonensis</name>
    <dbReference type="NCBI Taxonomy" id="3108486"/>
    <lineage>
        <taxon>Bacteria</taxon>
        <taxon>Pseudomonadati</taxon>
        <taxon>Pseudomonadota</taxon>
        <taxon>Gammaproteobacteria</taxon>
        <taxon>Pseudomonadales</taxon>
        <taxon>Marinobacteraceae</taxon>
        <taxon>Marinobacter</taxon>
    </lineage>
</organism>
<dbReference type="EMBL" id="JAYDCJ010000003">
    <property type="protein sequence ID" value="MEA1082010.1"/>
    <property type="molecule type" value="Genomic_DNA"/>
</dbReference>
<protein>
    <submittedName>
        <fullName evidence="2">Uncharacterized protein</fullName>
    </submittedName>
</protein>
<dbReference type="Proteomes" id="UP001305746">
    <property type="component" value="Unassembled WGS sequence"/>
</dbReference>
<sequence>MNLTLLIPTTLLVVTLFLSVACYRLLLAARRDVRALNAHRIAAHSAIQKSRMDLLEVRNRARLLEDTVSGGASAVEKVHKAISNTTFGLIDHFSRDEEFRESARKARKTHDQTSETIYKTVRTTNKALHILADTLIIGKAEKRIATQQPSGRSNQDRSD</sequence>
<gene>
    <name evidence="2" type="ORF">U5822_15145</name>
</gene>
<evidence type="ECO:0000256" key="1">
    <source>
        <dbReference type="SAM" id="Phobius"/>
    </source>
</evidence>
<reference evidence="2 3" key="1">
    <citation type="submission" date="2023-12" db="EMBL/GenBank/DDBJ databases">
        <title>Marinobacter qingdaonensis sp. nov., isolated from the intertidal sediment of Qingdao, PR China.</title>
        <authorList>
            <person name="Li Y."/>
        </authorList>
    </citation>
    <scope>NUCLEOTIDE SEQUENCE [LARGE SCALE GENOMIC DNA]</scope>
    <source>
        <strain evidence="2 3">ASW11-75</strain>
    </source>
</reference>
<keyword evidence="1" id="KW-1133">Transmembrane helix</keyword>
<keyword evidence="1" id="KW-0472">Membrane</keyword>
<accession>A0ABU5P1T0</accession>
<keyword evidence="3" id="KW-1185">Reference proteome</keyword>
<keyword evidence="1" id="KW-0812">Transmembrane</keyword>